<dbReference type="PANTHER" id="PTHR33392">
    <property type="entry name" value="POLYISOPRENYL-TEICHOIC ACID--PEPTIDOGLYCAN TEICHOIC ACID TRANSFERASE TAGU"/>
    <property type="match status" value="1"/>
</dbReference>
<reference evidence="8" key="1">
    <citation type="journal article" date="2019" name="Int. J. Syst. Evol. Microbiol.">
        <title>The Global Catalogue of Microorganisms (GCM) 10K type strain sequencing project: providing services to taxonomists for standard genome sequencing and annotation.</title>
        <authorList>
            <consortium name="The Broad Institute Genomics Platform"/>
            <consortium name="The Broad Institute Genome Sequencing Center for Infectious Disease"/>
            <person name="Wu L."/>
            <person name="Ma J."/>
        </authorList>
    </citation>
    <scope>NUCLEOTIDE SEQUENCE [LARGE SCALE GENOMIC DNA]</scope>
    <source>
        <strain evidence="8">CCUG 54822</strain>
    </source>
</reference>
<evidence type="ECO:0000259" key="6">
    <source>
        <dbReference type="Pfam" id="PF03816"/>
    </source>
</evidence>
<dbReference type="EMBL" id="JBHTNH010000028">
    <property type="protein sequence ID" value="MFD1362880.1"/>
    <property type="molecule type" value="Genomic_DNA"/>
</dbReference>
<evidence type="ECO:0000256" key="3">
    <source>
        <dbReference type="ARBA" id="ARBA00022968"/>
    </source>
</evidence>
<proteinExistence type="inferred from homology"/>
<sequence>MNKLRSAHRKHKKDKRWKKWTLNILLLLIVIVIGLGIYLFNQIYNAAQGSYKGLDRPSNKSELREQTVDISDEPISILLIGTESYSSNGKNGRADTLIVVTLDPKDKELTMTSIPRDTRVEFTVKEAGKYAGFHKINAAYTYGSISGYGANKLTVETVEDLLDIPIDEYITVNFEAFRDIVNALGGVTVDIKKGFWEKNIFNNDKRIYFEEGLERLNGEEALAFVRMRKRDIAVEYTRMERQRQFIKAAIDQAISAGTIFKVGEISDIISKNVKTSLKPSEIFALQQTYSSMDPTSIETFDIKGSNEMIDGLSYFIPTEEGLNRVARQLKQILKLDSYSTESNG</sequence>
<evidence type="ECO:0000313" key="7">
    <source>
        <dbReference type="EMBL" id="MFD1362880.1"/>
    </source>
</evidence>
<feature type="domain" description="Cell envelope-related transcriptional attenuator" evidence="6">
    <location>
        <begin position="93"/>
        <end position="253"/>
    </location>
</feature>
<evidence type="ECO:0000313" key="8">
    <source>
        <dbReference type="Proteomes" id="UP001597178"/>
    </source>
</evidence>
<accession>A0ABW3ZWS7</accession>
<keyword evidence="4 5" id="KW-1133">Transmembrane helix</keyword>
<protein>
    <submittedName>
        <fullName evidence="7">LCP family protein</fullName>
    </submittedName>
</protein>
<feature type="transmembrane region" description="Helical" evidence="5">
    <location>
        <begin position="20"/>
        <end position="40"/>
    </location>
</feature>
<dbReference type="RefSeq" id="WP_382401849.1">
    <property type="nucleotide sequence ID" value="NZ_JBHTNH010000028.1"/>
</dbReference>
<keyword evidence="8" id="KW-1185">Reference proteome</keyword>
<name>A0ABW3ZWS7_9BACI</name>
<keyword evidence="5" id="KW-0472">Membrane</keyword>
<evidence type="ECO:0000256" key="4">
    <source>
        <dbReference type="ARBA" id="ARBA00022989"/>
    </source>
</evidence>
<dbReference type="Proteomes" id="UP001597178">
    <property type="component" value="Unassembled WGS sequence"/>
</dbReference>
<evidence type="ECO:0000256" key="1">
    <source>
        <dbReference type="ARBA" id="ARBA00006068"/>
    </source>
</evidence>
<keyword evidence="3" id="KW-0735">Signal-anchor</keyword>
<keyword evidence="2 5" id="KW-0812">Transmembrane</keyword>
<dbReference type="PANTHER" id="PTHR33392:SF10">
    <property type="entry name" value="POLYISOPRENYL-TEICHOIC ACID--PEPTIDOGLYCAN TEICHOIC ACID TRANSFERASE TAGV"/>
    <property type="match status" value="1"/>
</dbReference>
<comment type="caution">
    <text evidence="7">The sequence shown here is derived from an EMBL/GenBank/DDBJ whole genome shotgun (WGS) entry which is preliminary data.</text>
</comment>
<evidence type="ECO:0000256" key="2">
    <source>
        <dbReference type="ARBA" id="ARBA00022692"/>
    </source>
</evidence>
<comment type="similarity">
    <text evidence="1">Belongs to the LytR/CpsA/Psr (LCP) family.</text>
</comment>
<evidence type="ECO:0000256" key="5">
    <source>
        <dbReference type="SAM" id="Phobius"/>
    </source>
</evidence>
<organism evidence="7 8">
    <name type="scientific">Lentibacillus salinarum</name>
    <dbReference type="NCBI Taxonomy" id="446820"/>
    <lineage>
        <taxon>Bacteria</taxon>
        <taxon>Bacillati</taxon>
        <taxon>Bacillota</taxon>
        <taxon>Bacilli</taxon>
        <taxon>Bacillales</taxon>
        <taxon>Bacillaceae</taxon>
        <taxon>Lentibacillus</taxon>
    </lineage>
</organism>
<dbReference type="InterPro" id="IPR050922">
    <property type="entry name" value="LytR/CpsA/Psr_CW_biosynth"/>
</dbReference>
<gene>
    <name evidence="7" type="ORF">ACFQ4A_14570</name>
</gene>
<dbReference type="Pfam" id="PF03816">
    <property type="entry name" value="LytR_cpsA_psr"/>
    <property type="match status" value="1"/>
</dbReference>
<dbReference type="InterPro" id="IPR004474">
    <property type="entry name" value="LytR_CpsA_psr"/>
</dbReference>
<dbReference type="NCBIfam" id="TIGR00350">
    <property type="entry name" value="lytR_cpsA_psr"/>
    <property type="match status" value="1"/>
</dbReference>
<dbReference type="Gene3D" id="3.40.630.190">
    <property type="entry name" value="LCP protein"/>
    <property type="match status" value="1"/>
</dbReference>